<feature type="transmembrane region" description="Helical" evidence="7">
    <location>
        <begin position="732"/>
        <end position="759"/>
    </location>
</feature>
<evidence type="ECO:0000256" key="4">
    <source>
        <dbReference type="ARBA" id="ARBA00023180"/>
    </source>
</evidence>
<dbReference type="GeneTree" id="ENSGT00940000163088"/>
<dbReference type="PANTHER" id="PTHR44337:SF23">
    <property type="entry name" value="V-SET AND IMMUNOGLOBULIN DOMAIN CONTAINING 10 LIKE 2"/>
    <property type="match status" value="1"/>
</dbReference>
<reference evidence="10" key="1">
    <citation type="submission" date="2025-08" db="UniProtKB">
        <authorList>
            <consortium name="Ensembl"/>
        </authorList>
    </citation>
    <scope>IDENTIFICATION</scope>
</reference>
<dbReference type="Gene3D" id="2.60.40.10">
    <property type="entry name" value="Immunoglobulins"/>
    <property type="match status" value="5"/>
</dbReference>
<dbReference type="Proteomes" id="UP000694389">
    <property type="component" value="Unassembled WGS sequence"/>
</dbReference>
<dbReference type="GeneID" id="127363595"/>
<dbReference type="SMART" id="SM00409">
    <property type="entry name" value="IG"/>
    <property type="match status" value="4"/>
</dbReference>
<dbReference type="AlphaFoldDB" id="A0A8P4GQA5"/>
<dbReference type="CDD" id="cd00063">
    <property type="entry name" value="FN3"/>
    <property type="match status" value="1"/>
</dbReference>
<evidence type="ECO:0000256" key="3">
    <source>
        <dbReference type="ARBA" id="ARBA00023157"/>
    </source>
</evidence>
<feature type="chain" id="PRO_5035729839" description="Ig-like domain-containing protein" evidence="8">
    <location>
        <begin position="25"/>
        <end position="856"/>
    </location>
</feature>
<dbReference type="SMART" id="SM00060">
    <property type="entry name" value="FN3"/>
    <property type="match status" value="1"/>
</dbReference>
<evidence type="ECO:0000256" key="8">
    <source>
        <dbReference type="SAM" id="SignalP"/>
    </source>
</evidence>
<dbReference type="InterPro" id="IPR003598">
    <property type="entry name" value="Ig_sub2"/>
</dbReference>
<evidence type="ECO:0000313" key="10">
    <source>
        <dbReference type="Ensembl" id="ENSDLAP00005082454.1"/>
    </source>
</evidence>
<feature type="compositionally biased region" description="Low complexity" evidence="6">
    <location>
        <begin position="814"/>
        <end position="834"/>
    </location>
</feature>
<feature type="domain" description="Ig-like" evidence="9">
    <location>
        <begin position="331"/>
        <end position="426"/>
    </location>
</feature>
<feature type="region of interest" description="Disordered" evidence="6">
    <location>
        <begin position="809"/>
        <end position="856"/>
    </location>
</feature>
<keyword evidence="2" id="KW-0677">Repeat</keyword>
<dbReference type="Pfam" id="PF13927">
    <property type="entry name" value="Ig_3"/>
    <property type="match status" value="1"/>
</dbReference>
<dbReference type="PROSITE" id="PS00290">
    <property type="entry name" value="IG_MHC"/>
    <property type="match status" value="1"/>
</dbReference>
<proteinExistence type="predicted"/>
<dbReference type="Pfam" id="PF07679">
    <property type="entry name" value="I-set"/>
    <property type="match status" value="1"/>
</dbReference>
<dbReference type="RefSeq" id="XP_051256243.1">
    <property type="nucleotide sequence ID" value="XM_051400283.1"/>
</dbReference>
<evidence type="ECO:0000256" key="7">
    <source>
        <dbReference type="SAM" id="Phobius"/>
    </source>
</evidence>
<dbReference type="PROSITE" id="PS50835">
    <property type="entry name" value="IG_LIKE"/>
    <property type="match status" value="5"/>
</dbReference>
<dbReference type="InterPro" id="IPR052598">
    <property type="entry name" value="IgSF_CEA-related"/>
</dbReference>
<evidence type="ECO:0000256" key="2">
    <source>
        <dbReference type="ARBA" id="ARBA00022737"/>
    </source>
</evidence>
<evidence type="ECO:0000256" key="5">
    <source>
        <dbReference type="ARBA" id="ARBA00023319"/>
    </source>
</evidence>
<sequence length="856" mass="94520">MVAQLLGLAFLFLPTSLVTFTTYAQPTVEINQNWEVVYQDTRVYGVVGKAVILECGPTLPDMYIWSFTKPGTEAIRAVVYDLGKGTRIQNLAKTLGKLTVISKSAAVSIEKLPLAAHGLFTCQAFYDIDKEPKVYYYYVHLTVRVPVSKPYLLMSDASPVEGSTMWMRCNLENGTGPIQYLWQHETRSGNISTFAQGNTSVINVTDVNRNLTGWYRCVASNAVNSESSNRLWLDTIFGPDIPQIDVTPYSITERGYSALERETVSLLCQAHSNPASQYVWFYNNSQVYTGPQFTITKILRMHTGDYACLAQNTYLNTRSKKTISLTVYYPPDGSPTCSVEPALNHTSLRLLCSWPGGFPSPSLYWTGDLRQEGRDGADTGEQTNPLTNTAILLSTEGLTSNNTLFTCMGTHLALKQSTQCSTRTYIPPAEPVCFAYVTNNQQYLMLSCSWDGGAPKALVWWEGPGGQGKGGEENSNILILRYGTARSGKPYTCHAKHPLLVQTKTCRLTLEAPVLLTQRRVVSVYEGSDVELSCNLRANYLPVNDIIWFNNQGVDVQGTSKYTLLRTSAWANLTVKDTHEIQDSGEYRCSTSNAVGGTEINVTLVVKRHPMPPNATLVKVVYISRQRNEVELEWQVENEEEKGWTGFILEHVWLSERPGRRGSSNDSKEDTEERIGPPVWYRNIIQDPEVRSHTISRLTPTATYQFRIIPVNHRTLGHPSAAKTPAEPRYNVYPAVIGAAIGGMLFAAILTALLLVFIIRNRNNNPRLHDMLFGLQHSQSRENINFPEDEVVGGSEGGIEEIGGLASPGATMALPRASSPLTTSPLSATPTTSQAPPPGDDNEPVSVTITVKATGS</sequence>
<keyword evidence="1 8" id="KW-0732">Signal</keyword>
<keyword evidence="5" id="KW-0393">Immunoglobulin domain</keyword>
<feature type="domain" description="Ig-like" evidence="9">
    <location>
        <begin position="242"/>
        <end position="324"/>
    </location>
</feature>
<dbReference type="OMA" id="DPVNRTH"/>
<feature type="compositionally biased region" description="Polar residues" evidence="6">
    <location>
        <begin position="845"/>
        <end position="856"/>
    </location>
</feature>
<dbReference type="InterPro" id="IPR003961">
    <property type="entry name" value="FN3_dom"/>
</dbReference>
<dbReference type="Ensembl" id="ENSDLAT00005077669.1">
    <property type="protein sequence ID" value="ENSDLAP00005082454.1"/>
    <property type="gene ID" value="ENSDLAG00005030324.1"/>
</dbReference>
<gene>
    <name evidence="10" type="primary">LOC127363595</name>
</gene>
<feature type="domain" description="Ig-like" evidence="9">
    <location>
        <begin position="150"/>
        <end position="228"/>
    </location>
</feature>
<evidence type="ECO:0000313" key="11">
    <source>
        <dbReference type="Proteomes" id="UP000694389"/>
    </source>
</evidence>
<name>A0A8P4GQA5_DICLA</name>
<keyword evidence="11" id="KW-1185">Reference proteome</keyword>
<dbReference type="PANTHER" id="PTHR44337">
    <property type="entry name" value="CARCINOEMBRYONIC ANTIGEN-RELATED CELL ADHESION MOLECULE 8"/>
    <property type="match status" value="1"/>
</dbReference>
<reference evidence="10" key="2">
    <citation type="submission" date="2025-09" db="UniProtKB">
        <authorList>
            <consortium name="Ensembl"/>
        </authorList>
    </citation>
    <scope>IDENTIFICATION</scope>
</reference>
<dbReference type="InterPro" id="IPR013098">
    <property type="entry name" value="Ig_I-set"/>
</dbReference>
<dbReference type="OrthoDB" id="9442762at2759"/>
<dbReference type="InterPro" id="IPR007110">
    <property type="entry name" value="Ig-like_dom"/>
</dbReference>
<dbReference type="SMART" id="SM00408">
    <property type="entry name" value="IGc2"/>
    <property type="match status" value="3"/>
</dbReference>
<dbReference type="Pfam" id="PF13895">
    <property type="entry name" value="Ig_2"/>
    <property type="match status" value="1"/>
</dbReference>
<protein>
    <recommendedName>
        <fullName evidence="9">Ig-like domain-containing protein</fullName>
    </recommendedName>
</protein>
<evidence type="ECO:0000256" key="1">
    <source>
        <dbReference type="ARBA" id="ARBA00022729"/>
    </source>
</evidence>
<keyword evidence="7" id="KW-0812">Transmembrane</keyword>
<dbReference type="CDD" id="cd00096">
    <property type="entry name" value="Ig"/>
    <property type="match status" value="1"/>
</dbReference>
<dbReference type="InterPro" id="IPR003006">
    <property type="entry name" value="Ig/MHC_CS"/>
</dbReference>
<dbReference type="SUPFAM" id="SSF49265">
    <property type="entry name" value="Fibronectin type III"/>
    <property type="match status" value="1"/>
</dbReference>
<organism evidence="10 11">
    <name type="scientific">Dicentrarchus labrax</name>
    <name type="common">European seabass</name>
    <name type="synonym">Morone labrax</name>
    <dbReference type="NCBI Taxonomy" id="13489"/>
    <lineage>
        <taxon>Eukaryota</taxon>
        <taxon>Metazoa</taxon>
        <taxon>Chordata</taxon>
        <taxon>Craniata</taxon>
        <taxon>Vertebrata</taxon>
        <taxon>Euteleostomi</taxon>
        <taxon>Actinopterygii</taxon>
        <taxon>Neopterygii</taxon>
        <taxon>Teleostei</taxon>
        <taxon>Neoteleostei</taxon>
        <taxon>Acanthomorphata</taxon>
        <taxon>Eupercaria</taxon>
        <taxon>Moronidae</taxon>
        <taxon>Dicentrarchus</taxon>
    </lineage>
</organism>
<feature type="signal peptide" evidence="8">
    <location>
        <begin position="1"/>
        <end position="24"/>
    </location>
</feature>
<keyword evidence="4" id="KW-0325">Glycoprotein</keyword>
<dbReference type="SUPFAM" id="SSF48726">
    <property type="entry name" value="Immunoglobulin"/>
    <property type="match status" value="4"/>
</dbReference>
<feature type="domain" description="Ig-like" evidence="9">
    <location>
        <begin position="427"/>
        <end position="509"/>
    </location>
</feature>
<evidence type="ECO:0000256" key="6">
    <source>
        <dbReference type="SAM" id="MobiDB-lite"/>
    </source>
</evidence>
<dbReference type="InterPro" id="IPR003599">
    <property type="entry name" value="Ig_sub"/>
</dbReference>
<keyword evidence="7" id="KW-0472">Membrane</keyword>
<dbReference type="InterPro" id="IPR013783">
    <property type="entry name" value="Ig-like_fold"/>
</dbReference>
<keyword evidence="7" id="KW-1133">Transmembrane helix</keyword>
<dbReference type="InterPro" id="IPR036179">
    <property type="entry name" value="Ig-like_dom_sf"/>
</dbReference>
<evidence type="ECO:0000259" key="9">
    <source>
        <dbReference type="PROSITE" id="PS50835"/>
    </source>
</evidence>
<accession>A0A8P4GQA5</accession>
<feature type="domain" description="Ig-like" evidence="9">
    <location>
        <begin position="513"/>
        <end position="605"/>
    </location>
</feature>
<dbReference type="InterPro" id="IPR036116">
    <property type="entry name" value="FN3_sf"/>
</dbReference>
<keyword evidence="3" id="KW-1015">Disulfide bond</keyword>